<dbReference type="AlphaFoldDB" id="A0A1H0Z5Y6"/>
<evidence type="ECO:0000313" key="2">
    <source>
        <dbReference type="Proteomes" id="UP000183487"/>
    </source>
</evidence>
<gene>
    <name evidence="1" type="ORF">SAMN05443245_0471</name>
</gene>
<dbReference type="RefSeq" id="WP_074762772.1">
    <property type="nucleotide sequence ID" value="NZ_FNKP01000001.1"/>
</dbReference>
<proteinExistence type="predicted"/>
<dbReference type="OrthoDB" id="6659686at2"/>
<reference evidence="2" key="1">
    <citation type="submission" date="2016-10" db="EMBL/GenBank/DDBJ databases">
        <authorList>
            <person name="Varghese N."/>
        </authorList>
    </citation>
    <scope>NUCLEOTIDE SEQUENCE [LARGE SCALE GENOMIC DNA]</scope>
    <source>
        <strain evidence="2">GAS106B</strain>
    </source>
</reference>
<sequence>MSELTDIIRRAQSAKKELIASTIRLAPEEQSFIEEFAEQCSLTRQEAMRQLMRAGIQQAIEAIEQLNESERLNRDADASETNGAPRFHILNTNKRHSIESHQRMLKEGIAAAFYGDWKLNIDRIQKNDVVFLYENGKGIVAYGKGTGETLKAEYEGNADECHYQVLSDFKVLEEPLSAAEVRTILDRNVVFLRTMSGAPDGQKIFDRIQAE</sequence>
<keyword evidence="2" id="KW-1185">Reference proteome</keyword>
<dbReference type="EMBL" id="FNKP01000001">
    <property type="protein sequence ID" value="SDQ22869.1"/>
    <property type="molecule type" value="Genomic_DNA"/>
</dbReference>
<protein>
    <submittedName>
        <fullName evidence="1">Uncharacterized protein</fullName>
    </submittedName>
</protein>
<organism evidence="1 2">
    <name type="scientific">Paraburkholderia fungorum</name>
    <dbReference type="NCBI Taxonomy" id="134537"/>
    <lineage>
        <taxon>Bacteria</taxon>
        <taxon>Pseudomonadati</taxon>
        <taxon>Pseudomonadota</taxon>
        <taxon>Betaproteobacteria</taxon>
        <taxon>Burkholderiales</taxon>
        <taxon>Burkholderiaceae</taxon>
        <taxon>Paraburkholderia</taxon>
    </lineage>
</organism>
<evidence type="ECO:0000313" key="1">
    <source>
        <dbReference type="EMBL" id="SDQ22869.1"/>
    </source>
</evidence>
<dbReference type="Proteomes" id="UP000183487">
    <property type="component" value="Unassembled WGS sequence"/>
</dbReference>
<accession>A0A1H0Z5Y6</accession>
<name>A0A1H0Z5Y6_9BURK</name>